<dbReference type="GO" id="GO:0015035">
    <property type="term" value="F:protein-disulfide reductase activity"/>
    <property type="evidence" value="ECO:0007669"/>
    <property type="project" value="InterPro"/>
</dbReference>
<dbReference type="OrthoDB" id="158402at2"/>
<comment type="caution">
    <text evidence="13">The sequence shown here is derived from an EMBL/GenBank/DDBJ whole genome shotgun (WGS) entry which is preliminary data.</text>
</comment>
<dbReference type="GO" id="GO:0016020">
    <property type="term" value="C:membrane"/>
    <property type="evidence" value="ECO:0007669"/>
    <property type="project" value="UniProtKB-SubCell"/>
</dbReference>
<dbReference type="InterPro" id="IPR012187">
    <property type="entry name" value="Disulphide_bond_form_BdbC"/>
</dbReference>
<keyword evidence="7" id="KW-0560">Oxidoreductase</keyword>
<evidence type="ECO:0000256" key="12">
    <source>
        <dbReference type="SAM" id="Phobius"/>
    </source>
</evidence>
<dbReference type="Pfam" id="PF02600">
    <property type="entry name" value="DsbB"/>
    <property type="match status" value="1"/>
</dbReference>
<dbReference type="PANTHER" id="PTHR43469">
    <property type="entry name" value="DISULFIDE FORMATION PROTEIN-RELATED"/>
    <property type="match status" value="1"/>
</dbReference>
<feature type="transmembrane region" description="Helical" evidence="12">
    <location>
        <begin position="73"/>
        <end position="96"/>
    </location>
</feature>
<evidence type="ECO:0000256" key="7">
    <source>
        <dbReference type="ARBA" id="ARBA00023002"/>
    </source>
</evidence>
<dbReference type="GO" id="GO:0006457">
    <property type="term" value="P:protein folding"/>
    <property type="evidence" value="ECO:0007669"/>
    <property type="project" value="InterPro"/>
</dbReference>
<feature type="transmembrane region" description="Helical" evidence="12">
    <location>
        <begin position="12"/>
        <end position="34"/>
    </location>
</feature>
<dbReference type="AlphaFoldDB" id="A0A6N8THK6"/>
<keyword evidence="10" id="KW-0143">Chaperone</keyword>
<organism evidence="13 14">
    <name type="scientific">Shinella zoogloeoides</name>
    <name type="common">Crabtreella saccharophila</name>
    <dbReference type="NCBI Taxonomy" id="352475"/>
    <lineage>
        <taxon>Bacteria</taxon>
        <taxon>Pseudomonadati</taxon>
        <taxon>Pseudomonadota</taxon>
        <taxon>Alphaproteobacteria</taxon>
        <taxon>Hyphomicrobiales</taxon>
        <taxon>Rhizobiaceae</taxon>
        <taxon>Shinella</taxon>
    </lineage>
</organism>
<reference evidence="13 14" key="1">
    <citation type="submission" date="2019-12" db="EMBL/GenBank/DDBJ databases">
        <title>Shinella granuli gen. nov., sp. nov., and proposal of the reclassification of Zoogloea ramigera ATCC 19623 as Shinella zoogloeoides sp. nov.</title>
        <authorList>
            <person name="Gao J."/>
        </authorList>
    </citation>
    <scope>NUCLEOTIDE SEQUENCE [LARGE SCALE GENOMIC DNA]</scope>
    <source>
        <strain evidence="13 14">DSM 287</strain>
    </source>
</reference>
<keyword evidence="4 12" id="KW-0812">Transmembrane</keyword>
<dbReference type="InterPro" id="IPR003752">
    <property type="entry name" value="DiS_bond_form_DsbB/BdbC"/>
</dbReference>
<keyword evidence="5" id="KW-0249">Electron transport</keyword>
<dbReference type="EMBL" id="WUML01000015">
    <property type="protein sequence ID" value="MXO01915.1"/>
    <property type="molecule type" value="Genomic_DNA"/>
</dbReference>
<evidence type="ECO:0000256" key="11">
    <source>
        <dbReference type="ARBA" id="ARBA00023284"/>
    </source>
</evidence>
<feature type="transmembrane region" description="Helical" evidence="12">
    <location>
        <begin position="116"/>
        <end position="139"/>
    </location>
</feature>
<comment type="subcellular location">
    <subcellularLocation>
        <location evidence="1">Membrane</location>
        <topology evidence="1">Multi-pass membrane protein</topology>
    </subcellularLocation>
</comment>
<dbReference type="SUPFAM" id="SSF158442">
    <property type="entry name" value="DsbB-like"/>
    <property type="match status" value="1"/>
</dbReference>
<feature type="transmembrane region" description="Helical" evidence="12">
    <location>
        <begin position="46"/>
        <end position="66"/>
    </location>
</feature>
<dbReference type="PIRSF" id="PIRSF036659">
    <property type="entry name" value="BdbC"/>
    <property type="match status" value="1"/>
</dbReference>
<keyword evidence="6 12" id="KW-1133">Transmembrane helix</keyword>
<evidence type="ECO:0000256" key="9">
    <source>
        <dbReference type="ARBA" id="ARBA00023157"/>
    </source>
</evidence>
<keyword evidence="3" id="KW-0813">Transport</keyword>
<name>A0A6N8THK6_SHIZO</name>
<dbReference type="RefSeq" id="WP_023517230.1">
    <property type="nucleotide sequence ID" value="NZ_CP086613.1"/>
</dbReference>
<gene>
    <name evidence="13" type="ORF">GR156_16465</name>
</gene>
<keyword evidence="9" id="KW-1015">Disulfide bond</keyword>
<evidence type="ECO:0000256" key="8">
    <source>
        <dbReference type="ARBA" id="ARBA00023136"/>
    </source>
</evidence>
<dbReference type="InterPro" id="IPR023380">
    <property type="entry name" value="DsbB-like_sf"/>
</dbReference>
<comment type="similarity">
    <text evidence="2">Belongs to the DsbB family. BdbC subfamily.</text>
</comment>
<protein>
    <submittedName>
        <fullName evidence="13">Disulfide bond formation protein B</fullName>
    </submittedName>
</protein>
<evidence type="ECO:0000313" key="14">
    <source>
        <dbReference type="Proteomes" id="UP000440304"/>
    </source>
</evidence>
<keyword evidence="11" id="KW-0676">Redox-active center</keyword>
<evidence type="ECO:0000256" key="2">
    <source>
        <dbReference type="ARBA" id="ARBA00007602"/>
    </source>
</evidence>
<dbReference type="Proteomes" id="UP000440304">
    <property type="component" value="Unassembled WGS sequence"/>
</dbReference>
<evidence type="ECO:0000256" key="4">
    <source>
        <dbReference type="ARBA" id="ARBA00022692"/>
    </source>
</evidence>
<proteinExistence type="inferred from homology"/>
<evidence type="ECO:0000256" key="1">
    <source>
        <dbReference type="ARBA" id="ARBA00004141"/>
    </source>
</evidence>
<evidence type="ECO:0000256" key="5">
    <source>
        <dbReference type="ARBA" id="ARBA00022982"/>
    </source>
</evidence>
<evidence type="ECO:0000256" key="6">
    <source>
        <dbReference type="ARBA" id="ARBA00022989"/>
    </source>
</evidence>
<evidence type="ECO:0000313" key="13">
    <source>
        <dbReference type="EMBL" id="MXO01915.1"/>
    </source>
</evidence>
<dbReference type="Gene3D" id="1.20.1550.10">
    <property type="entry name" value="DsbB-like"/>
    <property type="match status" value="1"/>
</dbReference>
<accession>A0A6N8THK6</accession>
<dbReference type="PANTHER" id="PTHR43469:SF1">
    <property type="entry name" value="SPBETA PROPHAGE-DERIVED DISULFIDE BOND FORMATION PROTEIN B"/>
    <property type="match status" value="1"/>
</dbReference>
<evidence type="ECO:0000256" key="10">
    <source>
        <dbReference type="ARBA" id="ARBA00023186"/>
    </source>
</evidence>
<keyword evidence="8 12" id="KW-0472">Membrane</keyword>
<evidence type="ECO:0000256" key="3">
    <source>
        <dbReference type="ARBA" id="ARBA00022448"/>
    </source>
</evidence>
<sequence>MSVRDKRSEDDGWLTLFLAWMVALIASLGALFIGEVMGQTPCILCWYQRAFMFPLALILAVSAFRMDRGVWPYALPLSGAGLLIATYHVLLYYGFIPEAVVPCGKGPSCTDAKMTIFEVIPLPVLSLLAFAAISFLLLIDRREHAR</sequence>